<evidence type="ECO:0000313" key="3">
    <source>
        <dbReference type="EMBL" id="SCV72388.1"/>
    </source>
</evidence>
<dbReference type="EMBL" id="FMSP01000009">
    <property type="protein sequence ID" value="SCV72388.1"/>
    <property type="molecule type" value="Genomic_DNA"/>
</dbReference>
<feature type="region of interest" description="Disordered" evidence="1">
    <location>
        <begin position="483"/>
        <end position="507"/>
    </location>
</feature>
<accession>A0A238FMH1</accession>
<feature type="region of interest" description="Disordered" evidence="1">
    <location>
        <begin position="1"/>
        <end position="37"/>
    </location>
</feature>
<dbReference type="GO" id="GO:0007031">
    <property type="term" value="P:peroxisome organization"/>
    <property type="evidence" value="ECO:0007669"/>
    <property type="project" value="UniProtKB-ARBA"/>
</dbReference>
<gene>
    <name evidence="3" type="ORF">BQ2448_3925</name>
</gene>
<feature type="compositionally biased region" description="Acidic residues" evidence="1">
    <location>
        <begin position="633"/>
        <end position="642"/>
    </location>
</feature>
<name>A0A238FMH1_9BASI</name>
<evidence type="ECO:0000256" key="1">
    <source>
        <dbReference type="SAM" id="MobiDB-lite"/>
    </source>
</evidence>
<dbReference type="STRING" id="269621.A0A238FMH1"/>
<protein>
    <submittedName>
        <fullName evidence="3">BQ2448_3925 protein</fullName>
    </submittedName>
</protein>
<feature type="compositionally biased region" description="Basic and acidic residues" evidence="1">
    <location>
        <begin position="643"/>
        <end position="652"/>
    </location>
</feature>
<keyword evidence="4" id="KW-1185">Reference proteome</keyword>
<feature type="region of interest" description="Disordered" evidence="1">
    <location>
        <begin position="810"/>
        <end position="841"/>
    </location>
</feature>
<feature type="region of interest" description="Disordered" evidence="1">
    <location>
        <begin position="150"/>
        <end position="201"/>
    </location>
</feature>
<dbReference type="AlphaFoldDB" id="A0A238FMH1"/>
<feature type="domain" description="TECPR1-like DysF" evidence="2">
    <location>
        <begin position="298"/>
        <end position="434"/>
    </location>
</feature>
<reference evidence="4" key="1">
    <citation type="submission" date="2016-09" db="EMBL/GenBank/DDBJ databases">
        <authorList>
            <person name="Jeantristanb JTB J.-T."/>
            <person name="Ricardo R."/>
        </authorList>
    </citation>
    <scope>NUCLEOTIDE SEQUENCE [LARGE SCALE GENOMIC DNA]</scope>
</reference>
<dbReference type="Proteomes" id="UP000198372">
    <property type="component" value="Unassembled WGS sequence"/>
</dbReference>
<sequence length="841" mass="95121">MTEDVSETANKTMPPHGDAQNPPGQFSSIDGAYGNHLSLEQDDAQRRAISAECLAKLNARKVTPFSSRPLLKSGWIALTGKRNGKRQKAVGKLTYRSYRERRDELGDDFFQDEATFTSENQLVKIEVVLKKDGGTKRALHSLRRWKNKKGEIVSTGSSARGPYPDQDLIEDSHFDPSTPNPNSSYPETPADTECPSRFPSSHAASWISSPVDFPDLSRTSTTASYQSARLPPLSKAPTRASFAESTLSLSRQQSQVLTLDQPMDTPRRRITFQSAVTNTRAKSKRAFDEILRTRQRQYATGQSAQVEQSDSAFAQAIAAIAGSEQEEERIEVMVLYENQRGLVVFGLPRFSSGALFQLDPSSFQNSRLRNSPYTRHEFGLPTPQWNWLDPDWMVDMGGDVDEHGWSYATHFGSRHWRCVANTSRSFVRRRRWVRASIFIPDSQHDPREEDEFKLLVDWNAMQIYSQEYSDSLKHCDESKDCKDCGQPRAVDPSERCRYDSPGTEPTPARTAVGLREAISSLPVSNSLKDELYAWQPDLHEIDPFLAWSTICSRGGDRALGEYRRHQRKRSLPVDEDELVERWRQAVVEINYRRVASMMRVCALDRSKLISWRRWLNIEVDEIPDDRPKQANNDENDDDEDDEYSSKNDELSKPRRLLALPTRRLRPSSSKRAKPKLAPKNPNLEDVWDLAESRLGEILQFFEFQTSRVSLLLLFISTYPVSHRYGLEPKQSLRPRRLAGDVSVSDLGSGATPVSDSRRELSLIIPTVTDRLAPRLEFYNDLVATIQRLKGHMGDAVQVAGNTYDAEQVQSGSALVGAQQRGQSREASMDVKSSTRRNAGNA</sequence>
<organism evidence="3 4">
    <name type="scientific">Microbotryum intermedium</name>
    <dbReference type="NCBI Taxonomy" id="269621"/>
    <lineage>
        <taxon>Eukaryota</taxon>
        <taxon>Fungi</taxon>
        <taxon>Dikarya</taxon>
        <taxon>Basidiomycota</taxon>
        <taxon>Pucciniomycotina</taxon>
        <taxon>Microbotryomycetes</taxon>
        <taxon>Microbotryales</taxon>
        <taxon>Microbotryaceae</taxon>
        <taxon>Microbotryum</taxon>
    </lineage>
</organism>
<evidence type="ECO:0000313" key="4">
    <source>
        <dbReference type="Proteomes" id="UP000198372"/>
    </source>
</evidence>
<feature type="compositionally biased region" description="Polar residues" evidence="1">
    <location>
        <begin position="175"/>
        <end position="186"/>
    </location>
</feature>
<dbReference type="Pfam" id="PF06398">
    <property type="entry name" value="Pex24p"/>
    <property type="match status" value="1"/>
</dbReference>
<dbReference type="InterPro" id="IPR010482">
    <property type="entry name" value="TECPR1-like_DysF"/>
</dbReference>
<feature type="compositionally biased region" description="Basic and acidic residues" evidence="1">
    <location>
        <begin position="483"/>
        <end position="498"/>
    </location>
</feature>
<dbReference type="OrthoDB" id="272077at2759"/>
<feature type="region of interest" description="Disordered" evidence="1">
    <location>
        <begin position="623"/>
        <end position="679"/>
    </location>
</feature>
<feature type="compositionally biased region" description="Basic residues" evidence="1">
    <location>
        <begin position="662"/>
        <end position="676"/>
    </location>
</feature>
<dbReference type="GO" id="GO:0005778">
    <property type="term" value="C:peroxisomal membrane"/>
    <property type="evidence" value="ECO:0007669"/>
    <property type="project" value="UniProtKB-ARBA"/>
</dbReference>
<evidence type="ECO:0000259" key="2">
    <source>
        <dbReference type="Pfam" id="PF06398"/>
    </source>
</evidence>
<proteinExistence type="predicted"/>